<dbReference type="InterPro" id="IPR004378">
    <property type="entry name" value="F420H2_quin_Rdtase"/>
</dbReference>
<dbReference type="Gene3D" id="2.30.110.10">
    <property type="entry name" value="Electron Transport, Fmn-binding Protein, Chain A"/>
    <property type="match status" value="1"/>
</dbReference>
<evidence type="ECO:0000313" key="2">
    <source>
        <dbReference type="Proteomes" id="UP001152755"/>
    </source>
</evidence>
<dbReference type="InterPro" id="IPR012349">
    <property type="entry name" value="Split_barrel_FMN-bd"/>
</dbReference>
<accession>A0A9X4M2G3</accession>
<proteinExistence type="predicted"/>
<name>A0A9X4M2G3_9ACTN</name>
<comment type="caution">
    <text evidence="1">The sequence shown here is derived from an EMBL/GenBank/DDBJ whole genome shotgun (WGS) entry which is preliminary data.</text>
</comment>
<dbReference type="EMBL" id="JANRHA010000009">
    <property type="protein sequence ID" value="MDG3015790.1"/>
    <property type="molecule type" value="Genomic_DNA"/>
</dbReference>
<dbReference type="GO" id="GO:0016491">
    <property type="term" value="F:oxidoreductase activity"/>
    <property type="evidence" value="ECO:0007669"/>
    <property type="project" value="InterPro"/>
</dbReference>
<dbReference type="NCBIfam" id="TIGR00026">
    <property type="entry name" value="hi_GC_TIGR00026"/>
    <property type="match status" value="1"/>
</dbReference>
<evidence type="ECO:0000313" key="1">
    <source>
        <dbReference type="EMBL" id="MDG3015790.1"/>
    </source>
</evidence>
<dbReference type="Proteomes" id="UP001152755">
    <property type="component" value="Unassembled WGS sequence"/>
</dbReference>
<dbReference type="AlphaFoldDB" id="A0A9X4M2G3"/>
<sequence>MTSYDSTRNIRPDGRVAPLMNRAVAGLASRGISLFGSRILSVRGRKSGEWRNTPVNVLDHDGQRYLVAPRGHTQWVRNLRASGEGLLRVGRRTETFGAVEMTDADKPEVLRAYLRRWKFEVGVFFDGIGADASDETLLSIAPGYPVFRIHTV</sequence>
<dbReference type="Pfam" id="PF04075">
    <property type="entry name" value="F420H2_quin_red"/>
    <property type="match status" value="1"/>
</dbReference>
<keyword evidence="2" id="KW-1185">Reference proteome</keyword>
<reference evidence="1" key="1">
    <citation type="submission" date="2022-08" db="EMBL/GenBank/DDBJ databases">
        <title>Genome analysis of Corynebacteriales strain.</title>
        <authorList>
            <person name="Lee S.D."/>
        </authorList>
    </citation>
    <scope>NUCLEOTIDE SEQUENCE</scope>
    <source>
        <strain evidence="1">D3-21</strain>
    </source>
</reference>
<protein>
    <submittedName>
        <fullName evidence="1">Nitroreductase family deazaflavin-dependent oxidoreductase</fullName>
    </submittedName>
</protein>
<gene>
    <name evidence="1" type="ORF">NVS88_14605</name>
</gene>
<dbReference type="RefSeq" id="WP_332520253.1">
    <property type="nucleotide sequence ID" value="NZ_JANRHA010000009.1"/>
</dbReference>
<organism evidence="1 2">
    <name type="scientific">Speluncibacter jeojiensis</name>
    <dbReference type="NCBI Taxonomy" id="2710754"/>
    <lineage>
        <taxon>Bacteria</taxon>
        <taxon>Bacillati</taxon>
        <taxon>Actinomycetota</taxon>
        <taxon>Actinomycetes</taxon>
        <taxon>Mycobacteriales</taxon>
        <taxon>Speluncibacteraceae</taxon>
        <taxon>Speluncibacter</taxon>
    </lineage>
</organism>